<keyword evidence="6" id="KW-0863">Zinc-finger</keyword>
<evidence type="ECO:0000256" key="7">
    <source>
        <dbReference type="SAM" id="MobiDB-lite"/>
    </source>
</evidence>
<feature type="compositionally biased region" description="Polar residues" evidence="7">
    <location>
        <begin position="130"/>
        <end position="139"/>
    </location>
</feature>
<keyword evidence="4" id="KW-0808">Transferase</keyword>
<dbReference type="PANTHER" id="PTHR12313">
    <property type="entry name" value="E3 UBIQUITIN-PROTEIN LIGASE RNF5-RELATED"/>
    <property type="match status" value="1"/>
</dbReference>
<sequence length="371" mass="40266">MGDVIDLTTPPSFRQNRSSARTAAVRANQPTTRAAAASRATTISRPAPARQTRLPPPPPPPPPVQRPPARPYNNNNSLFLPEPSVDDSSDDESLETDSEFEEFGNPIYRRNYDSYSEDEELSSSDEVYATNESASSSGMDSPAAAPAAPAIPVVEPPRRTSRRSTANASPAVNRLTGPASRASNASQSASPAAERQPTPKQPSTSSPALKRSRKPTDEPPAAASSNPPLKKPKIEVADIVNMIDVEDDDDVQKLVQQQMLKSQREESEERRKISDFKCVICLDDPTNLSATSCGMLLPRYIIYMPCIRVLTSVYAGHLFCNDCIKTTLRFGKPAAKFGKCPVCRGKVVIKDIVPLELKLIQRVQGKGKGKA</sequence>
<dbReference type="InterPro" id="IPR013083">
    <property type="entry name" value="Znf_RING/FYVE/PHD"/>
</dbReference>
<evidence type="ECO:0000256" key="2">
    <source>
        <dbReference type="ARBA" id="ARBA00004906"/>
    </source>
</evidence>
<keyword evidence="6" id="KW-0479">Metal-binding</keyword>
<feature type="compositionally biased region" description="Pro residues" evidence="7">
    <location>
        <begin position="54"/>
        <end position="70"/>
    </location>
</feature>
<organism evidence="9 10">
    <name type="scientific">Drechslerella dactyloides</name>
    <name type="common">Nematode-trapping fungus</name>
    <name type="synonym">Arthrobotrys dactyloides</name>
    <dbReference type="NCBI Taxonomy" id="74499"/>
    <lineage>
        <taxon>Eukaryota</taxon>
        <taxon>Fungi</taxon>
        <taxon>Dikarya</taxon>
        <taxon>Ascomycota</taxon>
        <taxon>Pezizomycotina</taxon>
        <taxon>Orbiliomycetes</taxon>
        <taxon>Orbiliales</taxon>
        <taxon>Orbiliaceae</taxon>
        <taxon>Drechslerella</taxon>
    </lineage>
</organism>
<protein>
    <recommendedName>
        <fullName evidence="3">RING-type E3 ubiquitin transferase</fullName>
        <ecNumber evidence="3">2.3.2.27</ecNumber>
    </recommendedName>
</protein>
<evidence type="ECO:0000256" key="6">
    <source>
        <dbReference type="PROSITE-ProRule" id="PRU00175"/>
    </source>
</evidence>
<feature type="compositionally biased region" description="Low complexity" evidence="7">
    <location>
        <begin position="30"/>
        <end position="53"/>
    </location>
</feature>
<gene>
    <name evidence="9" type="ORF">Dda_2707</name>
</gene>
<dbReference type="Gene3D" id="3.30.40.10">
    <property type="entry name" value="Zinc/RING finger domain, C3HC4 (zinc finger)"/>
    <property type="match status" value="1"/>
</dbReference>
<feature type="compositionally biased region" description="Low complexity" evidence="7">
    <location>
        <begin position="142"/>
        <end position="153"/>
    </location>
</feature>
<dbReference type="PROSITE" id="PS50089">
    <property type="entry name" value="ZF_RING_2"/>
    <property type="match status" value="1"/>
</dbReference>
<dbReference type="GO" id="GO:0008270">
    <property type="term" value="F:zinc ion binding"/>
    <property type="evidence" value="ECO:0007669"/>
    <property type="project" value="UniProtKB-KW"/>
</dbReference>
<comment type="caution">
    <text evidence="9">The sequence shown here is derived from an EMBL/GenBank/DDBJ whole genome shotgun (WGS) entry which is preliminary data.</text>
</comment>
<comment type="catalytic activity">
    <reaction evidence="1">
        <text>S-ubiquitinyl-[E2 ubiquitin-conjugating enzyme]-L-cysteine + [acceptor protein]-L-lysine = [E2 ubiquitin-conjugating enzyme]-L-cysteine + N(6)-ubiquitinyl-[acceptor protein]-L-lysine.</text>
        <dbReference type="EC" id="2.3.2.27"/>
    </reaction>
</comment>
<evidence type="ECO:0000313" key="9">
    <source>
        <dbReference type="EMBL" id="KAJ6261908.1"/>
    </source>
</evidence>
<dbReference type="GO" id="GO:0006511">
    <property type="term" value="P:ubiquitin-dependent protein catabolic process"/>
    <property type="evidence" value="ECO:0007669"/>
    <property type="project" value="InterPro"/>
</dbReference>
<evidence type="ECO:0000313" key="10">
    <source>
        <dbReference type="Proteomes" id="UP001221413"/>
    </source>
</evidence>
<dbReference type="EC" id="2.3.2.27" evidence="3"/>
<dbReference type="InterPro" id="IPR001841">
    <property type="entry name" value="Znf_RING"/>
</dbReference>
<evidence type="ECO:0000256" key="5">
    <source>
        <dbReference type="ARBA" id="ARBA00022786"/>
    </source>
</evidence>
<dbReference type="GO" id="GO:0005783">
    <property type="term" value="C:endoplasmic reticulum"/>
    <property type="evidence" value="ECO:0007669"/>
    <property type="project" value="InterPro"/>
</dbReference>
<comment type="pathway">
    <text evidence="2">Protein modification; protein ubiquitination.</text>
</comment>
<dbReference type="Proteomes" id="UP001221413">
    <property type="component" value="Unassembled WGS sequence"/>
</dbReference>
<feature type="region of interest" description="Disordered" evidence="7">
    <location>
        <begin position="1"/>
        <end position="233"/>
    </location>
</feature>
<dbReference type="InterPro" id="IPR045103">
    <property type="entry name" value="RNF5/RNF185-like"/>
</dbReference>
<evidence type="ECO:0000256" key="1">
    <source>
        <dbReference type="ARBA" id="ARBA00000900"/>
    </source>
</evidence>
<feature type="compositionally biased region" description="Acidic residues" evidence="7">
    <location>
        <begin position="84"/>
        <end position="102"/>
    </location>
</feature>
<keyword evidence="5" id="KW-0833">Ubl conjugation pathway</keyword>
<feature type="compositionally biased region" description="Polar residues" evidence="7">
    <location>
        <begin position="9"/>
        <end position="21"/>
    </location>
</feature>
<dbReference type="AlphaFoldDB" id="A0AAD6NM70"/>
<dbReference type="EMBL" id="JAQGDS010000003">
    <property type="protein sequence ID" value="KAJ6261908.1"/>
    <property type="molecule type" value="Genomic_DNA"/>
</dbReference>
<keyword evidence="6" id="KW-0862">Zinc</keyword>
<feature type="domain" description="RING-type" evidence="8">
    <location>
        <begin position="278"/>
        <end position="344"/>
    </location>
</feature>
<keyword evidence="10" id="KW-1185">Reference proteome</keyword>
<evidence type="ECO:0000259" key="8">
    <source>
        <dbReference type="PROSITE" id="PS50089"/>
    </source>
</evidence>
<evidence type="ECO:0000256" key="3">
    <source>
        <dbReference type="ARBA" id="ARBA00012483"/>
    </source>
</evidence>
<accession>A0AAD6NM70</accession>
<proteinExistence type="predicted"/>
<dbReference type="GO" id="GO:0061630">
    <property type="term" value="F:ubiquitin protein ligase activity"/>
    <property type="evidence" value="ECO:0007669"/>
    <property type="project" value="UniProtKB-EC"/>
</dbReference>
<feature type="compositionally biased region" description="Low complexity" evidence="7">
    <location>
        <begin position="179"/>
        <end position="207"/>
    </location>
</feature>
<reference evidence="9" key="1">
    <citation type="submission" date="2023-01" db="EMBL/GenBank/DDBJ databases">
        <title>The chitinases involved in constricting ring structure development in the nematode-trapping fungus Drechslerella dactyloides.</title>
        <authorList>
            <person name="Wang R."/>
            <person name="Zhang L."/>
            <person name="Tang P."/>
            <person name="Li S."/>
            <person name="Liang L."/>
        </authorList>
    </citation>
    <scope>NUCLEOTIDE SEQUENCE</scope>
    <source>
        <strain evidence="9">YMF1.00031</strain>
    </source>
</reference>
<dbReference type="SUPFAM" id="SSF57850">
    <property type="entry name" value="RING/U-box"/>
    <property type="match status" value="1"/>
</dbReference>
<evidence type="ECO:0000256" key="4">
    <source>
        <dbReference type="ARBA" id="ARBA00022679"/>
    </source>
</evidence>
<name>A0AAD6NM70_DREDA</name>